<dbReference type="InterPro" id="IPR000534">
    <property type="entry name" value="Semialdehyde_DH_NAD-bd"/>
</dbReference>
<dbReference type="Pfam" id="PF02774">
    <property type="entry name" value="Semialdhyde_dhC"/>
    <property type="match status" value="1"/>
</dbReference>
<comment type="similarity">
    <text evidence="4 15">Belongs to the aspartate-semialdehyde dehydrogenase family.</text>
</comment>
<feature type="active site" description="Proton acceptor" evidence="15 16">
    <location>
        <position position="272"/>
    </location>
</feature>
<dbReference type="GO" id="GO:0004073">
    <property type="term" value="F:aspartate-semialdehyde dehydrogenase activity"/>
    <property type="evidence" value="ECO:0007669"/>
    <property type="project" value="UniProtKB-UniRule"/>
</dbReference>
<comment type="pathway">
    <text evidence="1 15">Amino-acid biosynthesis; L-methionine biosynthesis via de novo pathway; L-homoserine from L-aspartate: step 2/3.</text>
</comment>
<evidence type="ECO:0000256" key="13">
    <source>
        <dbReference type="ARBA" id="ARBA00023167"/>
    </source>
</evidence>
<dbReference type="InterPro" id="IPR036291">
    <property type="entry name" value="NAD(P)-bd_dom_sf"/>
</dbReference>
<evidence type="ECO:0000256" key="2">
    <source>
        <dbReference type="ARBA" id="ARBA00005076"/>
    </source>
</evidence>
<evidence type="ECO:0000256" key="15">
    <source>
        <dbReference type="HAMAP-Rule" id="MF_02121"/>
    </source>
</evidence>
<dbReference type="UniPathway" id="UPA00034">
    <property type="reaction ID" value="UER00016"/>
</dbReference>
<dbReference type="GO" id="GO:0009089">
    <property type="term" value="P:lysine biosynthetic process via diaminopimelate"/>
    <property type="evidence" value="ECO:0007669"/>
    <property type="project" value="UniProtKB-UniRule"/>
</dbReference>
<dbReference type="GO" id="GO:0051287">
    <property type="term" value="F:NAD binding"/>
    <property type="evidence" value="ECO:0007669"/>
    <property type="project" value="InterPro"/>
</dbReference>
<protein>
    <recommendedName>
        <fullName evidence="6 15">Aspartate-semialdehyde dehydrogenase</fullName>
        <shortName evidence="15">ASA dehydrogenase</shortName>
        <shortName evidence="15">ASADH</shortName>
        <ecNumber evidence="6 15">1.2.1.11</ecNumber>
    </recommendedName>
    <alternativeName>
        <fullName evidence="15">Aspartate-beta-semialdehyde dehydrogenase</fullName>
    </alternativeName>
</protein>
<keyword evidence="19" id="KW-1185">Reference proteome</keyword>
<dbReference type="UniPathway" id="UPA00051">
    <property type="reaction ID" value="UER00464"/>
</dbReference>
<dbReference type="SUPFAM" id="SSF55347">
    <property type="entry name" value="Glyceraldehyde-3-phosphate dehydrogenase-like, C-terminal domain"/>
    <property type="match status" value="1"/>
</dbReference>
<dbReference type="EMBL" id="QGDQ01000020">
    <property type="protein sequence ID" value="PWJ51728.1"/>
    <property type="molecule type" value="Genomic_DNA"/>
</dbReference>
<reference evidence="18 19" key="1">
    <citation type="submission" date="2018-03" db="EMBL/GenBank/DDBJ databases">
        <title>Genomic Encyclopedia of Archaeal and Bacterial Type Strains, Phase II (KMG-II): from individual species to whole genera.</title>
        <authorList>
            <person name="Goeker M."/>
        </authorList>
    </citation>
    <scope>NUCLEOTIDE SEQUENCE [LARGE SCALE GENOMIC DNA]</scope>
    <source>
        <strain evidence="18 19">DSM 44889</strain>
    </source>
</reference>
<dbReference type="Gene3D" id="3.40.50.720">
    <property type="entry name" value="NAD(P)-binding Rossmann-like Domain"/>
    <property type="match status" value="1"/>
</dbReference>
<dbReference type="RefSeq" id="WP_245961844.1">
    <property type="nucleotide sequence ID" value="NZ_QGDQ01000020.1"/>
</dbReference>
<dbReference type="CDD" id="cd02316">
    <property type="entry name" value="VcASADH2_like_N"/>
    <property type="match status" value="1"/>
</dbReference>
<feature type="binding site" evidence="15">
    <location>
        <begin position="172"/>
        <end position="173"/>
    </location>
    <ligand>
        <name>NADP(+)</name>
        <dbReference type="ChEBI" id="CHEBI:58349"/>
    </ligand>
</feature>
<evidence type="ECO:0000313" key="18">
    <source>
        <dbReference type="EMBL" id="PWJ51728.1"/>
    </source>
</evidence>
<evidence type="ECO:0000256" key="1">
    <source>
        <dbReference type="ARBA" id="ARBA00005021"/>
    </source>
</evidence>
<name>A0A316A375_9ACTN</name>
<keyword evidence="12 15" id="KW-0457">Lysine biosynthesis</keyword>
<evidence type="ECO:0000256" key="9">
    <source>
        <dbReference type="ARBA" id="ARBA00022857"/>
    </source>
</evidence>
<feature type="binding site" evidence="15">
    <location>
        <position position="345"/>
    </location>
    <ligand>
        <name>NADP(+)</name>
        <dbReference type="ChEBI" id="CHEBI:58349"/>
    </ligand>
</feature>
<dbReference type="AlphaFoldDB" id="A0A316A375"/>
<dbReference type="SUPFAM" id="SSF51735">
    <property type="entry name" value="NAD(P)-binding Rossmann-fold domains"/>
    <property type="match status" value="1"/>
</dbReference>
<evidence type="ECO:0000256" key="6">
    <source>
        <dbReference type="ARBA" id="ARBA00013120"/>
    </source>
</evidence>
<dbReference type="GO" id="GO:0071266">
    <property type="term" value="P:'de novo' L-methionine biosynthetic process"/>
    <property type="evidence" value="ECO:0007669"/>
    <property type="project" value="UniProtKB-UniRule"/>
</dbReference>
<dbReference type="UniPathway" id="UPA00050">
    <property type="reaction ID" value="UER00463"/>
</dbReference>
<dbReference type="Pfam" id="PF01118">
    <property type="entry name" value="Semialdhyde_dh"/>
    <property type="match status" value="1"/>
</dbReference>
<dbReference type="GO" id="GO:0050661">
    <property type="term" value="F:NADP binding"/>
    <property type="evidence" value="ECO:0007669"/>
    <property type="project" value="UniProtKB-UniRule"/>
</dbReference>
<gene>
    <name evidence="15" type="primary">asd</name>
    <name evidence="18" type="ORF">BXY45_1206</name>
</gene>
<dbReference type="NCBIfam" id="TIGR01296">
    <property type="entry name" value="asd_B"/>
    <property type="match status" value="1"/>
</dbReference>
<proteinExistence type="inferred from homology"/>
<evidence type="ECO:0000256" key="3">
    <source>
        <dbReference type="ARBA" id="ARBA00005097"/>
    </source>
</evidence>
<comment type="function">
    <text evidence="15">Catalyzes the NADPH-dependent formation of L-aspartate-semialdehyde (L-ASA) by the reductive dephosphorylation of L-aspartyl-4-phosphate.</text>
</comment>
<dbReference type="SMART" id="SM00859">
    <property type="entry name" value="Semialdhyde_dh"/>
    <property type="match status" value="1"/>
</dbReference>
<keyword evidence="8 15" id="KW-0791">Threonine biosynthesis</keyword>
<dbReference type="InterPro" id="IPR012280">
    <property type="entry name" value="Semialdhyde_DH_dimer_dom"/>
</dbReference>
<evidence type="ECO:0000259" key="17">
    <source>
        <dbReference type="SMART" id="SM00859"/>
    </source>
</evidence>
<evidence type="ECO:0000256" key="11">
    <source>
        <dbReference type="ARBA" id="ARBA00023002"/>
    </source>
</evidence>
<dbReference type="GO" id="GO:0019877">
    <property type="term" value="P:diaminopimelate biosynthetic process"/>
    <property type="evidence" value="ECO:0007669"/>
    <property type="project" value="UniProtKB-UniRule"/>
</dbReference>
<dbReference type="PIRSF" id="PIRSF000148">
    <property type="entry name" value="ASA_dh"/>
    <property type="match status" value="1"/>
</dbReference>
<feature type="binding site" evidence="15">
    <location>
        <begin position="24"/>
        <end position="27"/>
    </location>
    <ligand>
        <name>NADP(+)</name>
        <dbReference type="ChEBI" id="CHEBI:58349"/>
    </ligand>
</feature>
<evidence type="ECO:0000256" key="7">
    <source>
        <dbReference type="ARBA" id="ARBA00022605"/>
    </source>
</evidence>
<comment type="pathway">
    <text evidence="3 15">Amino-acid biosynthesis; L-threonine biosynthesis; L-threonine from L-aspartate: step 2/5.</text>
</comment>
<feature type="domain" description="Semialdehyde dehydrogenase NAD-binding" evidence="17">
    <location>
        <begin position="17"/>
        <end position="132"/>
    </location>
</feature>
<evidence type="ECO:0000256" key="14">
    <source>
        <dbReference type="ARBA" id="ARBA00047891"/>
    </source>
</evidence>
<comment type="catalytic activity">
    <reaction evidence="14 15">
        <text>L-aspartate 4-semialdehyde + phosphate + NADP(+) = 4-phospho-L-aspartate + NADPH + H(+)</text>
        <dbReference type="Rhea" id="RHEA:24284"/>
        <dbReference type="ChEBI" id="CHEBI:15378"/>
        <dbReference type="ChEBI" id="CHEBI:43474"/>
        <dbReference type="ChEBI" id="CHEBI:57535"/>
        <dbReference type="ChEBI" id="CHEBI:57783"/>
        <dbReference type="ChEBI" id="CHEBI:58349"/>
        <dbReference type="ChEBI" id="CHEBI:537519"/>
        <dbReference type="EC" id="1.2.1.11"/>
    </reaction>
</comment>
<dbReference type="GO" id="GO:0009097">
    <property type="term" value="P:isoleucine biosynthetic process"/>
    <property type="evidence" value="ECO:0007669"/>
    <property type="project" value="UniProtKB-UniRule"/>
</dbReference>
<dbReference type="CDD" id="cd18131">
    <property type="entry name" value="ASADH_C_bac_euk_like"/>
    <property type="match status" value="1"/>
</dbReference>
<dbReference type="Proteomes" id="UP000245469">
    <property type="component" value="Unassembled WGS sequence"/>
</dbReference>
<accession>A0A316A375</accession>
<keyword evidence="13 15" id="KW-0486">Methionine biosynthesis</keyword>
<comment type="caution">
    <text evidence="18">The sequence shown here is derived from an EMBL/GenBank/DDBJ whole genome shotgun (WGS) entry which is preliminary data.</text>
</comment>
<dbReference type="InterPro" id="IPR005986">
    <property type="entry name" value="Asp_semialdehyde_DH_beta"/>
</dbReference>
<evidence type="ECO:0000313" key="19">
    <source>
        <dbReference type="Proteomes" id="UP000245469"/>
    </source>
</evidence>
<dbReference type="NCBIfam" id="NF011456">
    <property type="entry name" value="PRK14874.1"/>
    <property type="match status" value="1"/>
</dbReference>
<evidence type="ECO:0000256" key="10">
    <source>
        <dbReference type="ARBA" id="ARBA00022915"/>
    </source>
</evidence>
<dbReference type="InterPro" id="IPR012080">
    <property type="entry name" value="Asp_semialdehyde_DH"/>
</dbReference>
<evidence type="ECO:0000256" key="8">
    <source>
        <dbReference type="ARBA" id="ARBA00022697"/>
    </source>
</evidence>
<comment type="pathway">
    <text evidence="2 15">Amino-acid biosynthesis; L-lysine biosynthesis via DAP pathway; (S)-tetrahydrodipicolinate from L-aspartate: step 2/4.</text>
</comment>
<dbReference type="PANTHER" id="PTHR46278">
    <property type="entry name" value="DEHYDROGENASE, PUTATIVE-RELATED"/>
    <property type="match status" value="1"/>
</dbReference>
<feature type="binding site" evidence="15">
    <location>
        <position position="169"/>
    </location>
    <ligand>
        <name>substrate</name>
    </ligand>
</feature>
<keyword evidence="11 15" id="KW-0560">Oxidoreductase</keyword>
<organism evidence="18 19">
    <name type="scientific">Quadrisphaera granulorum</name>
    <dbReference type="NCBI Taxonomy" id="317664"/>
    <lineage>
        <taxon>Bacteria</taxon>
        <taxon>Bacillati</taxon>
        <taxon>Actinomycetota</taxon>
        <taxon>Actinomycetes</taxon>
        <taxon>Kineosporiales</taxon>
        <taxon>Kineosporiaceae</taxon>
        <taxon>Quadrisphaera</taxon>
    </lineage>
</organism>
<evidence type="ECO:0000256" key="16">
    <source>
        <dbReference type="PIRSR" id="PIRSR000148-1"/>
    </source>
</evidence>
<feature type="binding site" evidence="15">
    <location>
        <begin position="52"/>
        <end position="53"/>
    </location>
    <ligand>
        <name>NADP(+)</name>
        <dbReference type="ChEBI" id="CHEBI:58349"/>
    </ligand>
</feature>
<keyword evidence="7 15" id="KW-0028">Amino-acid biosynthesis</keyword>
<comment type="subunit">
    <text evidence="5 15">Homodimer.</text>
</comment>
<dbReference type="EC" id="1.2.1.11" evidence="6 15"/>
<feature type="binding site" evidence="15">
    <location>
        <position position="265"/>
    </location>
    <ligand>
        <name>substrate</name>
    </ligand>
</feature>
<dbReference type="PANTHER" id="PTHR46278:SF2">
    <property type="entry name" value="ASPARTATE-SEMIALDEHYDE DEHYDROGENASE"/>
    <property type="match status" value="1"/>
</dbReference>
<feature type="binding site" evidence="15">
    <location>
        <position position="112"/>
    </location>
    <ligand>
        <name>phosphate</name>
        <dbReference type="ChEBI" id="CHEBI:43474"/>
    </ligand>
</feature>
<comment type="caution">
    <text evidence="15">Lacks conserved residue(s) required for the propagation of feature annotation.</text>
</comment>
<evidence type="ECO:0000256" key="4">
    <source>
        <dbReference type="ARBA" id="ARBA00010584"/>
    </source>
</evidence>
<keyword evidence="9 15" id="KW-0521">NADP</keyword>
<evidence type="ECO:0000256" key="12">
    <source>
        <dbReference type="ARBA" id="ARBA00023154"/>
    </source>
</evidence>
<dbReference type="GO" id="GO:0009088">
    <property type="term" value="P:threonine biosynthetic process"/>
    <property type="evidence" value="ECO:0007669"/>
    <property type="project" value="UniProtKB-UniRule"/>
</dbReference>
<dbReference type="HAMAP" id="MF_02121">
    <property type="entry name" value="ASADH"/>
    <property type="match status" value="1"/>
</dbReference>
<dbReference type="GO" id="GO:0046983">
    <property type="term" value="F:protein dimerization activity"/>
    <property type="evidence" value="ECO:0007669"/>
    <property type="project" value="InterPro"/>
</dbReference>
<sequence>MSAVGNAQQSGQGRKPVLAVVGATGAVGTVMLGILSTREDVWGEIRLVASARSAGKVLRVRGEDVVVQALAPEVFDGVDVAMFDVPDEVSAQWGPVAAARGAVVVDNSGAFRMDPDVPLVVPEVNPAAIRNRPKGIISNPNCTTLTMMDALGALHRQWGLTELVVASYQAASGAGQPGIDRLHAELEAVSGDPTLGTRSGDVRAAIADRLGDEPSPFPAPLALNVVPWAGSLKDDGWSSEELKVRAESRKILGIPDLKVSATCVRVPVVTTHSLAVHATFQKPIKVEAARQALVEAPSVVVLDDPANGDFPTPADVVGSDPTWVGRIRQALDFPHTLDLFVCGDNLRKGAALNTAQIAELVAAELTGR</sequence>
<evidence type="ECO:0000256" key="5">
    <source>
        <dbReference type="ARBA" id="ARBA00011738"/>
    </source>
</evidence>
<feature type="active site" description="Acyl-thioester intermediate" evidence="15 16">
    <location>
        <position position="142"/>
    </location>
</feature>
<dbReference type="Gene3D" id="3.30.360.10">
    <property type="entry name" value="Dihydrodipicolinate Reductase, domain 2"/>
    <property type="match status" value="1"/>
</dbReference>
<keyword evidence="10 15" id="KW-0220">Diaminopimelate biosynthesis</keyword>